<dbReference type="Proteomes" id="UP000298781">
    <property type="component" value="Chromosome"/>
</dbReference>
<evidence type="ECO:0000259" key="1">
    <source>
        <dbReference type="Pfam" id="PF04993"/>
    </source>
</evidence>
<dbReference type="EMBL" id="CP039690">
    <property type="protein sequence ID" value="QCI69083.1"/>
    <property type="molecule type" value="Genomic_DNA"/>
</dbReference>
<organism evidence="2 3">
    <name type="scientific">Phreatobacter stygius</name>
    <dbReference type="NCBI Taxonomy" id="1940610"/>
    <lineage>
        <taxon>Bacteria</taxon>
        <taxon>Pseudomonadati</taxon>
        <taxon>Pseudomonadota</taxon>
        <taxon>Alphaproteobacteria</taxon>
        <taxon>Hyphomicrobiales</taxon>
        <taxon>Phreatobacteraceae</taxon>
        <taxon>Phreatobacter</taxon>
    </lineage>
</organism>
<dbReference type="OrthoDB" id="1524907at2"/>
<keyword evidence="3" id="KW-1185">Reference proteome</keyword>
<protein>
    <submittedName>
        <fullName evidence="2">TfoX/Sxy family protein</fullName>
    </submittedName>
</protein>
<dbReference type="SUPFAM" id="SSF159894">
    <property type="entry name" value="YgaC/TfoX-N like"/>
    <property type="match status" value="1"/>
</dbReference>
<dbReference type="InterPro" id="IPR007076">
    <property type="entry name" value="TfoX_N"/>
</dbReference>
<proteinExistence type="predicted"/>
<gene>
    <name evidence="2" type="ORF">E8M01_07365</name>
</gene>
<evidence type="ECO:0000313" key="3">
    <source>
        <dbReference type="Proteomes" id="UP000298781"/>
    </source>
</evidence>
<dbReference type="Gene3D" id="3.30.1460.30">
    <property type="entry name" value="YgaC/TfoX-N like chaperone"/>
    <property type="match status" value="1"/>
</dbReference>
<dbReference type="Pfam" id="PF04993">
    <property type="entry name" value="TfoX_N"/>
    <property type="match status" value="1"/>
</dbReference>
<sequence length="109" mass="11533">MIEDPRFTAIADLFVDDSRVSHGTMMASYGLKVGGKIFAMLVGGRLVVKLPKPRVDALVAAGLAERFDPGHGRPMKEWASLIGDEPDWAGLAREAIAFVGASPVGRGLG</sequence>
<dbReference type="AlphaFoldDB" id="A0A4D7BF73"/>
<name>A0A4D7BF73_9HYPH</name>
<dbReference type="KEGG" id="pstg:E8M01_07365"/>
<feature type="domain" description="TfoX N-terminal" evidence="1">
    <location>
        <begin position="19"/>
        <end position="96"/>
    </location>
</feature>
<reference evidence="2 3" key="1">
    <citation type="submission" date="2019-04" db="EMBL/GenBank/DDBJ databases">
        <title>Phreatobacter aquaticus sp. nov.</title>
        <authorList>
            <person name="Choi A."/>
        </authorList>
    </citation>
    <scope>NUCLEOTIDE SEQUENCE [LARGE SCALE GENOMIC DNA]</scope>
    <source>
        <strain evidence="2 3">KCTC 52518</strain>
    </source>
</reference>
<evidence type="ECO:0000313" key="2">
    <source>
        <dbReference type="EMBL" id="QCI69083.1"/>
    </source>
</evidence>
<accession>A0A4D7BF73</accession>